<dbReference type="SMART" id="SM00471">
    <property type="entry name" value="HDc"/>
    <property type="match status" value="1"/>
</dbReference>
<dbReference type="InterPro" id="IPR006674">
    <property type="entry name" value="HD_domain"/>
</dbReference>
<evidence type="ECO:0000259" key="2">
    <source>
        <dbReference type="SMART" id="SM00471"/>
    </source>
</evidence>
<keyword evidence="4" id="KW-1185">Reference proteome</keyword>
<dbReference type="STRING" id="1387353.BSF38_02108"/>
<dbReference type="KEGG" id="pbor:BSF38_02108"/>
<name>A0A1U7CNW0_9BACT</name>
<evidence type="ECO:0000256" key="1">
    <source>
        <dbReference type="SAM" id="MobiDB-lite"/>
    </source>
</evidence>
<reference evidence="4" key="1">
    <citation type="submission" date="2016-12" db="EMBL/GenBank/DDBJ databases">
        <title>Comparative genomics of four Isosphaeraceae planctomycetes: a common pool of plasmids and glycoside hydrolase genes.</title>
        <authorList>
            <person name="Ivanova A."/>
        </authorList>
    </citation>
    <scope>NUCLEOTIDE SEQUENCE [LARGE SCALE GENOMIC DNA]</scope>
    <source>
        <strain evidence="4">PX4</strain>
    </source>
</reference>
<proteinExistence type="predicted"/>
<dbReference type="EMBL" id="CP019082">
    <property type="protein sequence ID" value="APW60625.1"/>
    <property type="molecule type" value="Genomic_DNA"/>
</dbReference>
<dbReference type="Pfam" id="PF01966">
    <property type="entry name" value="HD"/>
    <property type="match status" value="1"/>
</dbReference>
<dbReference type="OrthoDB" id="9805698at2"/>
<feature type="domain" description="HD/PDEase" evidence="2">
    <location>
        <begin position="144"/>
        <end position="207"/>
    </location>
</feature>
<feature type="compositionally biased region" description="Acidic residues" evidence="1">
    <location>
        <begin position="95"/>
        <end position="113"/>
    </location>
</feature>
<gene>
    <name evidence="3" type="ORF">BSF38_02108</name>
</gene>
<dbReference type="SUPFAM" id="SSF109604">
    <property type="entry name" value="HD-domain/PDEase-like"/>
    <property type="match status" value="1"/>
</dbReference>
<evidence type="ECO:0000313" key="4">
    <source>
        <dbReference type="Proteomes" id="UP000186309"/>
    </source>
</evidence>
<dbReference type="AlphaFoldDB" id="A0A1U7CNW0"/>
<feature type="region of interest" description="Disordered" evidence="1">
    <location>
        <begin position="91"/>
        <end position="113"/>
    </location>
</feature>
<dbReference type="CDD" id="cd00077">
    <property type="entry name" value="HDc"/>
    <property type="match status" value="1"/>
</dbReference>
<protein>
    <recommendedName>
        <fullName evidence="2">HD/PDEase domain-containing protein</fullName>
    </recommendedName>
</protein>
<organism evidence="3 4">
    <name type="scientific">Paludisphaera borealis</name>
    <dbReference type="NCBI Taxonomy" id="1387353"/>
    <lineage>
        <taxon>Bacteria</taxon>
        <taxon>Pseudomonadati</taxon>
        <taxon>Planctomycetota</taxon>
        <taxon>Planctomycetia</taxon>
        <taxon>Isosphaerales</taxon>
        <taxon>Isosphaeraceae</taxon>
        <taxon>Paludisphaera</taxon>
    </lineage>
</organism>
<dbReference type="Proteomes" id="UP000186309">
    <property type="component" value="Chromosome"/>
</dbReference>
<accession>A0A1U7CNW0</accession>
<sequence>MHDKFRKKFKAGAGSPRLRQQIALEAAKRLLDVFPGDDAANPLGRLEAATESDYYSAKRKAAAVLGHSVRPGDLPSDDEVREQVVVVGKVRAAQADDDESEDEQPEPDDEEEPVALAASLDRFAVYRLRLAPLEAVKQNPKLHPEGDALYHSLQVFHLAREARPYDEEFLLAALLHDVGKAIDPRNHVAAAVEALRGAVTERTLWLVEHHMDLGAGTGRALNARQRKELDASEFLEDLKLLRELDDAGRATGVVVENLDEALAYIKGLEHEAYLNE</sequence>
<dbReference type="InterPro" id="IPR003607">
    <property type="entry name" value="HD/PDEase_dom"/>
</dbReference>
<dbReference type="Gene3D" id="1.10.3210.10">
    <property type="entry name" value="Hypothetical protein af1432"/>
    <property type="match status" value="1"/>
</dbReference>
<evidence type="ECO:0000313" key="3">
    <source>
        <dbReference type="EMBL" id="APW60625.1"/>
    </source>
</evidence>
<dbReference type="RefSeq" id="WP_076345395.1">
    <property type="nucleotide sequence ID" value="NZ_CP019082.1"/>
</dbReference>